<dbReference type="Pfam" id="PF01192">
    <property type="entry name" value="RNA_pol_Rpb6"/>
    <property type="match status" value="1"/>
</dbReference>
<dbReference type="InterPro" id="IPR003716">
    <property type="entry name" value="DNA-dir_RNA_pol_omega"/>
</dbReference>
<evidence type="ECO:0000256" key="6">
    <source>
        <dbReference type="ARBA" id="ARBA00022695"/>
    </source>
</evidence>
<evidence type="ECO:0000256" key="7">
    <source>
        <dbReference type="ARBA" id="ARBA00023163"/>
    </source>
</evidence>
<accession>A0A4R8GM34</accession>
<dbReference type="PANTHER" id="PTHR34476">
    <property type="entry name" value="DNA-DIRECTED RNA POLYMERASE SUBUNIT OMEGA"/>
    <property type="match status" value="1"/>
</dbReference>
<evidence type="ECO:0000256" key="8">
    <source>
        <dbReference type="ARBA" id="ARBA00029924"/>
    </source>
</evidence>
<keyword evidence="5 10" id="KW-0808">Transferase</keyword>
<evidence type="ECO:0000256" key="3">
    <source>
        <dbReference type="ARBA" id="ARBA00013725"/>
    </source>
</evidence>
<dbReference type="PANTHER" id="PTHR34476:SF1">
    <property type="entry name" value="DNA-DIRECTED RNA POLYMERASE SUBUNIT OMEGA"/>
    <property type="match status" value="1"/>
</dbReference>
<reference evidence="11 12" key="1">
    <citation type="submission" date="2019-03" db="EMBL/GenBank/DDBJ databases">
        <title>Subsurface microbial communities from deep shales in Ohio and West Virginia, USA.</title>
        <authorList>
            <person name="Wrighton K."/>
        </authorList>
    </citation>
    <scope>NUCLEOTIDE SEQUENCE [LARGE SCALE GENOMIC DNA]</scope>
    <source>
        <strain evidence="11 12">MSL 6dP</strain>
    </source>
</reference>
<comment type="subunit">
    <text evidence="10">The RNAP catalytic core consists of 2 alpha, 1 beta, 1 beta' and 1 omega subunit. When a sigma factor is associated with the core the holoenzyme is formed, which can initiate transcription.</text>
</comment>
<comment type="similarity">
    <text evidence="1 10">Belongs to the RNA polymerase subunit omega family.</text>
</comment>
<gene>
    <name evidence="10" type="primary">rpoZ</name>
    <name evidence="11" type="ORF">C7959_1377</name>
</gene>
<evidence type="ECO:0000313" key="12">
    <source>
        <dbReference type="Proteomes" id="UP000295832"/>
    </source>
</evidence>
<organism evidence="11 12">
    <name type="scientific">Orenia marismortui</name>
    <dbReference type="NCBI Taxonomy" id="46469"/>
    <lineage>
        <taxon>Bacteria</taxon>
        <taxon>Bacillati</taxon>
        <taxon>Bacillota</taxon>
        <taxon>Clostridia</taxon>
        <taxon>Halanaerobiales</taxon>
        <taxon>Halobacteroidaceae</taxon>
        <taxon>Orenia</taxon>
    </lineage>
</organism>
<dbReference type="SUPFAM" id="SSF63562">
    <property type="entry name" value="RPB6/omega subunit-like"/>
    <property type="match status" value="1"/>
</dbReference>
<sequence length="66" mass="7300">MLSYPEMNDLVDKCGSAFSAIIIASKRARKLNDGAEGLLEEYKGSKDVSKALEEIIEDKLVPEEKI</sequence>
<keyword evidence="12" id="KW-1185">Reference proteome</keyword>
<keyword evidence="4 10" id="KW-0240">DNA-directed RNA polymerase</keyword>
<comment type="caution">
    <text evidence="11">The sequence shown here is derived from an EMBL/GenBank/DDBJ whole genome shotgun (WGS) entry which is preliminary data.</text>
</comment>
<evidence type="ECO:0000256" key="4">
    <source>
        <dbReference type="ARBA" id="ARBA00022478"/>
    </source>
</evidence>
<evidence type="ECO:0000256" key="9">
    <source>
        <dbReference type="ARBA" id="ARBA00048552"/>
    </source>
</evidence>
<dbReference type="InterPro" id="IPR036161">
    <property type="entry name" value="RPB6/omega-like_sf"/>
</dbReference>
<evidence type="ECO:0000256" key="10">
    <source>
        <dbReference type="HAMAP-Rule" id="MF_00366"/>
    </source>
</evidence>
<dbReference type="Gene3D" id="3.90.940.10">
    <property type="match status" value="1"/>
</dbReference>
<dbReference type="HAMAP" id="MF_00366">
    <property type="entry name" value="RNApol_bact_RpoZ"/>
    <property type="match status" value="1"/>
</dbReference>
<dbReference type="GO" id="GO:0003677">
    <property type="term" value="F:DNA binding"/>
    <property type="evidence" value="ECO:0007669"/>
    <property type="project" value="UniProtKB-UniRule"/>
</dbReference>
<dbReference type="GO" id="GO:0003899">
    <property type="term" value="F:DNA-directed RNA polymerase activity"/>
    <property type="evidence" value="ECO:0007669"/>
    <property type="project" value="UniProtKB-UniRule"/>
</dbReference>
<dbReference type="RefSeq" id="WP_018247271.1">
    <property type="nucleotide sequence ID" value="NZ_SOEG01000037.1"/>
</dbReference>
<comment type="catalytic activity">
    <reaction evidence="9 10">
        <text>RNA(n) + a ribonucleoside 5'-triphosphate = RNA(n+1) + diphosphate</text>
        <dbReference type="Rhea" id="RHEA:21248"/>
        <dbReference type="Rhea" id="RHEA-COMP:14527"/>
        <dbReference type="Rhea" id="RHEA-COMP:17342"/>
        <dbReference type="ChEBI" id="CHEBI:33019"/>
        <dbReference type="ChEBI" id="CHEBI:61557"/>
        <dbReference type="ChEBI" id="CHEBI:140395"/>
        <dbReference type="EC" id="2.7.7.6"/>
    </reaction>
</comment>
<dbReference type="InterPro" id="IPR006110">
    <property type="entry name" value="Pol_omega/Rpo6/RPB6"/>
</dbReference>
<evidence type="ECO:0000256" key="2">
    <source>
        <dbReference type="ARBA" id="ARBA00012418"/>
    </source>
</evidence>
<dbReference type="GO" id="GO:0006351">
    <property type="term" value="P:DNA-templated transcription"/>
    <property type="evidence" value="ECO:0007669"/>
    <property type="project" value="UniProtKB-UniRule"/>
</dbReference>
<protein>
    <recommendedName>
        <fullName evidence="3 10">DNA-directed RNA polymerase subunit omega</fullName>
        <shortName evidence="10">RNAP omega subunit</shortName>
        <ecNumber evidence="2 10">2.7.7.6</ecNumber>
    </recommendedName>
    <alternativeName>
        <fullName evidence="10">RNA polymerase omega subunit</fullName>
    </alternativeName>
    <alternativeName>
        <fullName evidence="8 10">Transcriptase subunit omega</fullName>
    </alternativeName>
</protein>
<proteinExistence type="inferred from homology"/>
<name>A0A4R8GM34_9FIRM</name>
<keyword evidence="6 10" id="KW-0548">Nucleotidyltransferase</keyword>
<dbReference type="EMBL" id="SOEG01000037">
    <property type="protein sequence ID" value="TDX46750.1"/>
    <property type="molecule type" value="Genomic_DNA"/>
</dbReference>
<dbReference type="STRING" id="926561.GCA_000379025_00049"/>
<dbReference type="EC" id="2.7.7.6" evidence="2 10"/>
<dbReference type="GO" id="GO:0000428">
    <property type="term" value="C:DNA-directed RNA polymerase complex"/>
    <property type="evidence" value="ECO:0007669"/>
    <property type="project" value="UniProtKB-KW"/>
</dbReference>
<keyword evidence="7 10" id="KW-0804">Transcription</keyword>
<dbReference type="NCBIfam" id="TIGR00690">
    <property type="entry name" value="rpoZ"/>
    <property type="match status" value="1"/>
</dbReference>
<evidence type="ECO:0000256" key="1">
    <source>
        <dbReference type="ARBA" id="ARBA00006711"/>
    </source>
</evidence>
<evidence type="ECO:0000256" key="5">
    <source>
        <dbReference type="ARBA" id="ARBA00022679"/>
    </source>
</evidence>
<comment type="function">
    <text evidence="10">Promotes RNA polymerase assembly. Latches the N- and C-terminal regions of the beta' subunit thereby facilitating its interaction with the beta and alpha subunits.</text>
</comment>
<evidence type="ECO:0000313" key="11">
    <source>
        <dbReference type="EMBL" id="TDX46750.1"/>
    </source>
</evidence>
<dbReference type="Proteomes" id="UP000295832">
    <property type="component" value="Unassembled WGS sequence"/>
</dbReference>
<dbReference type="AlphaFoldDB" id="A0A4R8GM34"/>
<dbReference type="SMART" id="SM01409">
    <property type="entry name" value="RNA_pol_Rpb6"/>
    <property type="match status" value="1"/>
</dbReference>